<accession>A0A345VMZ5</accession>
<dbReference type="Pfam" id="PF18652">
    <property type="entry name" value="Adhesin_P1_N"/>
    <property type="match status" value="1"/>
</dbReference>
<dbReference type="InterPro" id="IPR005877">
    <property type="entry name" value="YSIRK_signal_dom"/>
</dbReference>
<evidence type="ECO:0000313" key="9">
    <source>
        <dbReference type="Proteomes" id="UP000255411"/>
    </source>
</evidence>
<proteinExistence type="predicted"/>
<feature type="region of interest" description="Disordered" evidence="5">
    <location>
        <begin position="46"/>
        <end position="92"/>
    </location>
</feature>
<evidence type="ECO:0000256" key="3">
    <source>
        <dbReference type="ARBA" id="ARBA00022729"/>
    </source>
</evidence>
<gene>
    <name evidence="8" type="ORF">Sp14A_22150</name>
</gene>
<evidence type="ECO:0000259" key="7">
    <source>
        <dbReference type="PROSITE" id="PS50847"/>
    </source>
</evidence>
<sequence>MTRETKQIFSIRKFKTGTHSALLGKASLALATTAVLMGAGGAVSAEETTAPATQPATEQVAPTESSTAEATTPAETPAVTSDIPTSVPETTTQDQAVTAVDDAQATLKDNVATAKDTGVVVKEGETEEVVINDSNASEKTSEVLTDLNKQDQAVKEATAKQAENQKAYEETKTARDVAVSEGQASLSKSTKAVDDQIAIAEKNDLKVTTKTTDKTPEYKDTKGLTGDALREAMAENIKLYNEAVKSATTTMDASTAKMKKEIDAYILALSNYKKGIATNTGLKWQSGVTLTAGAGAQKMSGAENVVSFADGTLKSAAMYATQSNALNQNTDADFNNIFKINGKGTIYVKNTTNGDVTLTFSEINSPGNTGTYVAVWGDNNGGIAWSVFALYNGAATGGAGEAATGGTGVGGRILNYVYSYKVKAVTSNAVSVVTFNDIDNKQTITVSGLDGASITKGKNVTGSGNTYGAGTGDKSQGSSGKLDSNGVGWTFEEAKVQDFTVVHSVDGKNTSIVGGIFGAASEVPKEPKKPTLTAEKVTVEAPDAPEAPKPIEVKVHYYKMMKTPTPDKPTPSTPQNPTPETPVQGASVATLPQTGESDHVSTLATALGLMTIGFVGFGLKKKKEEN</sequence>
<dbReference type="RefSeq" id="WP_115131019.1">
    <property type="nucleotide sequence ID" value="NZ_CP022601.1"/>
</dbReference>
<dbReference type="AlphaFoldDB" id="A0A345VMZ5"/>
<dbReference type="PROSITE" id="PS50847">
    <property type="entry name" value="GRAM_POS_ANCHORING"/>
    <property type="match status" value="1"/>
</dbReference>
<dbReference type="Proteomes" id="UP000255411">
    <property type="component" value="Chromosome"/>
</dbReference>
<feature type="region of interest" description="Disordered" evidence="5">
    <location>
        <begin position="460"/>
        <end position="482"/>
    </location>
</feature>
<feature type="signal peptide" evidence="6">
    <location>
        <begin position="1"/>
        <end position="45"/>
    </location>
</feature>
<evidence type="ECO:0000256" key="4">
    <source>
        <dbReference type="ARBA" id="ARBA00023088"/>
    </source>
</evidence>
<evidence type="ECO:0000256" key="5">
    <source>
        <dbReference type="SAM" id="MobiDB-lite"/>
    </source>
</evidence>
<name>A0A345VMZ5_9STRE</name>
<dbReference type="Pfam" id="PF04650">
    <property type="entry name" value="YSIRK_signal"/>
    <property type="match status" value="1"/>
</dbReference>
<dbReference type="InterPro" id="IPR019931">
    <property type="entry name" value="LPXTG_anchor"/>
</dbReference>
<evidence type="ECO:0000256" key="2">
    <source>
        <dbReference type="ARBA" id="ARBA00022525"/>
    </source>
</evidence>
<evidence type="ECO:0000313" key="8">
    <source>
        <dbReference type="EMBL" id="AXJ14097.1"/>
    </source>
</evidence>
<dbReference type="NCBIfam" id="TIGR01167">
    <property type="entry name" value="LPXTG_anchor"/>
    <property type="match status" value="1"/>
</dbReference>
<keyword evidence="3 6" id="KW-0732">Signal</keyword>
<organism evidence="8 9">
    <name type="scientific">Streptococcus pluranimalium</name>
    <dbReference type="NCBI Taxonomy" id="82348"/>
    <lineage>
        <taxon>Bacteria</taxon>
        <taxon>Bacillati</taxon>
        <taxon>Bacillota</taxon>
        <taxon>Bacilli</taxon>
        <taxon>Lactobacillales</taxon>
        <taxon>Streptococcaceae</taxon>
        <taxon>Streptococcus</taxon>
    </lineage>
</organism>
<feature type="compositionally biased region" description="Low complexity" evidence="5">
    <location>
        <begin position="46"/>
        <end position="81"/>
    </location>
</feature>
<feature type="compositionally biased region" description="Pro residues" evidence="5">
    <location>
        <begin position="566"/>
        <end position="580"/>
    </location>
</feature>
<dbReference type="Pfam" id="PF00746">
    <property type="entry name" value="Gram_pos_anchor"/>
    <property type="match status" value="1"/>
</dbReference>
<dbReference type="InterPro" id="IPR041324">
    <property type="entry name" value="AgI/II_N"/>
</dbReference>
<evidence type="ECO:0000256" key="1">
    <source>
        <dbReference type="ARBA" id="ARBA00022512"/>
    </source>
</evidence>
<feature type="chain" id="PRO_5016980756" description="Gram-positive cocci surface proteins LPxTG domain-containing protein" evidence="6">
    <location>
        <begin position="46"/>
        <end position="626"/>
    </location>
</feature>
<reference evidence="8 9" key="1">
    <citation type="submission" date="2017-07" db="EMBL/GenBank/DDBJ databases">
        <title>Streptococcus pluranimalium as cause of bovine abortion.</title>
        <authorList>
            <person name="Rodriguez Campos S."/>
            <person name="Gobeli Brawand S."/>
            <person name="Brodard I."/>
            <person name="Rychener L."/>
            <person name="Perreten V."/>
        </authorList>
    </citation>
    <scope>NUCLEOTIDE SEQUENCE [LARGE SCALE GENOMIC DNA]</scope>
    <source>
        <strain evidence="8 9">14A0014</strain>
    </source>
</reference>
<dbReference type="EMBL" id="CP022601">
    <property type="protein sequence ID" value="AXJ14097.1"/>
    <property type="molecule type" value="Genomic_DNA"/>
</dbReference>
<feature type="domain" description="Gram-positive cocci surface proteins LPxTG" evidence="7">
    <location>
        <begin position="591"/>
        <end position="626"/>
    </location>
</feature>
<feature type="compositionally biased region" description="Polar residues" evidence="5">
    <location>
        <begin position="472"/>
        <end position="482"/>
    </location>
</feature>
<evidence type="ECO:0000256" key="6">
    <source>
        <dbReference type="SAM" id="SignalP"/>
    </source>
</evidence>
<feature type="region of interest" description="Disordered" evidence="5">
    <location>
        <begin position="561"/>
        <end position="587"/>
    </location>
</feature>
<keyword evidence="4" id="KW-0572">Peptidoglycan-anchor</keyword>
<keyword evidence="1" id="KW-0134">Cell wall</keyword>
<keyword evidence="2" id="KW-0964">Secreted</keyword>
<protein>
    <recommendedName>
        <fullName evidence="7">Gram-positive cocci surface proteins LPxTG domain-containing protein</fullName>
    </recommendedName>
</protein>